<dbReference type="EMBL" id="JARTCD010000100">
    <property type="protein sequence ID" value="KAJ8652586.1"/>
    <property type="molecule type" value="Genomic_DNA"/>
</dbReference>
<proteinExistence type="predicted"/>
<evidence type="ECO:0000313" key="2">
    <source>
        <dbReference type="EMBL" id="KAJ8652586.1"/>
    </source>
</evidence>
<organism evidence="2 3">
    <name type="scientific">Lichtheimia ornata</name>
    <dbReference type="NCBI Taxonomy" id="688661"/>
    <lineage>
        <taxon>Eukaryota</taxon>
        <taxon>Fungi</taxon>
        <taxon>Fungi incertae sedis</taxon>
        <taxon>Mucoromycota</taxon>
        <taxon>Mucoromycotina</taxon>
        <taxon>Mucoromycetes</taxon>
        <taxon>Mucorales</taxon>
        <taxon>Lichtheimiaceae</taxon>
        <taxon>Lichtheimia</taxon>
    </lineage>
</organism>
<dbReference type="PANTHER" id="PTHR24148">
    <property type="entry name" value="ANKYRIN REPEAT DOMAIN-CONTAINING PROTEIN 39 HOMOLOG-RELATED"/>
    <property type="match status" value="1"/>
</dbReference>
<dbReference type="Proteomes" id="UP001234581">
    <property type="component" value="Unassembled WGS sequence"/>
</dbReference>
<evidence type="ECO:0000259" key="1">
    <source>
        <dbReference type="Pfam" id="PF06985"/>
    </source>
</evidence>
<reference evidence="2 3" key="1">
    <citation type="submission" date="2023-03" db="EMBL/GenBank/DDBJ databases">
        <title>Genome sequence of Lichtheimia ornata CBS 291.66.</title>
        <authorList>
            <person name="Mohabir J.T."/>
            <person name="Shea T.P."/>
            <person name="Kurbessoian T."/>
            <person name="Berby B."/>
            <person name="Fontaine J."/>
            <person name="Livny J."/>
            <person name="Gnirke A."/>
            <person name="Stajich J.E."/>
            <person name="Cuomo C.A."/>
        </authorList>
    </citation>
    <scope>NUCLEOTIDE SEQUENCE [LARGE SCALE GENOMIC DNA]</scope>
    <source>
        <strain evidence="2">CBS 291.66</strain>
    </source>
</reference>
<dbReference type="AlphaFoldDB" id="A0AAD7UUN2"/>
<gene>
    <name evidence="2" type="ORF">O0I10_011791</name>
</gene>
<dbReference type="GeneID" id="83219190"/>
<feature type="domain" description="Heterokaryon incompatibility" evidence="1">
    <location>
        <begin position="71"/>
        <end position="210"/>
    </location>
</feature>
<accession>A0AAD7UUN2</accession>
<dbReference type="PANTHER" id="PTHR24148:SF64">
    <property type="entry name" value="HETEROKARYON INCOMPATIBILITY DOMAIN-CONTAINING PROTEIN"/>
    <property type="match status" value="1"/>
</dbReference>
<dbReference type="InterPro" id="IPR052895">
    <property type="entry name" value="HetReg/Transcr_Mod"/>
</dbReference>
<evidence type="ECO:0000313" key="3">
    <source>
        <dbReference type="Proteomes" id="UP001234581"/>
    </source>
</evidence>
<sequence>MASPQTDKQTDNTFQHDVRGYELLEHPHFLLVYVPNNGAKMRLVKPSSDPYHREQIIQRINKEDNLLPHYALSHLWGISHNNPHVWKEIGDYVDDENGQPAAPVSMRPKKRKTLRTLLQSHPDSYWWIDVLCARTDTPLAIMGDIYACCKQCYAMIDCRPDIITSILSMKHRSEESDPASWSIYEHNVAVNTLETFTSSNWWRRVWTWQEAVLPKAVILMAETLPDDVDDNNSMLSIGDLITLYDKILLSSCYYRDTVFGPKPLPNRICYIIEEIRDSRDRNHLLPIGLVAMFKSFALSARKCMDPLDYVYGVLGLFRFDISRKSNPNEAWHLFISELENYLVDPSRIKIENVYQREIAYKLLNNCQACHCNLMSAKDMRDVYECLVDGFIFLDD</sequence>
<comment type="caution">
    <text evidence="2">The sequence shown here is derived from an EMBL/GenBank/DDBJ whole genome shotgun (WGS) entry which is preliminary data.</text>
</comment>
<dbReference type="RefSeq" id="XP_058337500.1">
    <property type="nucleotide sequence ID" value="XM_058491754.1"/>
</dbReference>
<protein>
    <recommendedName>
        <fullName evidence="1">Heterokaryon incompatibility domain-containing protein</fullName>
    </recommendedName>
</protein>
<dbReference type="Pfam" id="PF06985">
    <property type="entry name" value="HET"/>
    <property type="match status" value="1"/>
</dbReference>
<dbReference type="InterPro" id="IPR010730">
    <property type="entry name" value="HET"/>
</dbReference>
<name>A0AAD7UUN2_9FUNG</name>
<keyword evidence="3" id="KW-1185">Reference proteome</keyword>